<keyword evidence="1" id="KW-0812">Transmembrane</keyword>
<accession>A0ABV8M159</accession>
<evidence type="ECO:0000256" key="1">
    <source>
        <dbReference type="SAM" id="Phobius"/>
    </source>
</evidence>
<organism evidence="2 3">
    <name type="scientific">Hamadaea flava</name>
    <dbReference type="NCBI Taxonomy" id="1742688"/>
    <lineage>
        <taxon>Bacteria</taxon>
        <taxon>Bacillati</taxon>
        <taxon>Actinomycetota</taxon>
        <taxon>Actinomycetes</taxon>
        <taxon>Micromonosporales</taxon>
        <taxon>Micromonosporaceae</taxon>
        <taxon>Hamadaea</taxon>
    </lineage>
</organism>
<sequence>MRLLARLPYDTIFATAYAFLKTNLALVAAALPLLAAFAFSGEPLAAWPFFVALSAVLGPAVAAAFGSFTGGSFWQSYRKRFGRSLAVGAAAAFAVIVLATDFRLALGTPFGAATPMLALLVVLVVVTATALLALDTRLTWRLVVAAAYLSVRKWYLSLANLAVLGVLAGAVVTKPAIGLFLLAGPALYVVWANTRHIVAALHS</sequence>
<evidence type="ECO:0008006" key="4">
    <source>
        <dbReference type="Google" id="ProtNLM"/>
    </source>
</evidence>
<feature type="transmembrane region" description="Helical" evidence="1">
    <location>
        <begin position="45"/>
        <end position="65"/>
    </location>
</feature>
<feature type="transmembrane region" description="Helical" evidence="1">
    <location>
        <begin position="112"/>
        <end position="134"/>
    </location>
</feature>
<keyword evidence="1" id="KW-1133">Transmembrane helix</keyword>
<keyword evidence="3" id="KW-1185">Reference proteome</keyword>
<dbReference type="RefSeq" id="WP_253751032.1">
    <property type="nucleotide sequence ID" value="NZ_JAMZDZ010000001.1"/>
</dbReference>
<dbReference type="EMBL" id="JBHSAY010000029">
    <property type="protein sequence ID" value="MFC4136329.1"/>
    <property type="molecule type" value="Genomic_DNA"/>
</dbReference>
<keyword evidence="1" id="KW-0472">Membrane</keyword>
<feature type="transmembrane region" description="Helical" evidence="1">
    <location>
        <begin position="177"/>
        <end position="194"/>
    </location>
</feature>
<evidence type="ECO:0000313" key="3">
    <source>
        <dbReference type="Proteomes" id="UP001595816"/>
    </source>
</evidence>
<name>A0ABV8M159_9ACTN</name>
<comment type="caution">
    <text evidence="2">The sequence shown here is derived from an EMBL/GenBank/DDBJ whole genome shotgun (WGS) entry which is preliminary data.</text>
</comment>
<feature type="transmembrane region" description="Helical" evidence="1">
    <location>
        <begin position="85"/>
        <end position="106"/>
    </location>
</feature>
<dbReference type="Proteomes" id="UP001595816">
    <property type="component" value="Unassembled WGS sequence"/>
</dbReference>
<gene>
    <name evidence="2" type="ORF">ACFOZ4_37470</name>
</gene>
<proteinExistence type="predicted"/>
<feature type="transmembrane region" description="Helical" evidence="1">
    <location>
        <begin position="154"/>
        <end position="171"/>
    </location>
</feature>
<reference evidence="3" key="1">
    <citation type="journal article" date="2019" name="Int. J. Syst. Evol. Microbiol.">
        <title>The Global Catalogue of Microorganisms (GCM) 10K type strain sequencing project: providing services to taxonomists for standard genome sequencing and annotation.</title>
        <authorList>
            <consortium name="The Broad Institute Genomics Platform"/>
            <consortium name="The Broad Institute Genome Sequencing Center for Infectious Disease"/>
            <person name="Wu L."/>
            <person name="Ma J."/>
        </authorList>
    </citation>
    <scope>NUCLEOTIDE SEQUENCE [LARGE SCALE GENOMIC DNA]</scope>
    <source>
        <strain evidence="3">CGMCC 4.7289</strain>
    </source>
</reference>
<evidence type="ECO:0000313" key="2">
    <source>
        <dbReference type="EMBL" id="MFC4136329.1"/>
    </source>
</evidence>
<protein>
    <recommendedName>
        <fullName evidence="4">DUF624 domain-containing protein</fullName>
    </recommendedName>
</protein>
<feature type="transmembrane region" description="Helical" evidence="1">
    <location>
        <begin position="12"/>
        <end position="39"/>
    </location>
</feature>